<proteinExistence type="predicted"/>
<feature type="compositionally biased region" description="Polar residues" evidence="1">
    <location>
        <begin position="35"/>
        <end position="53"/>
    </location>
</feature>
<keyword evidence="3" id="KW-1185">Reference proteome</keyword>
<dbReference type="Proteomes" id="UP001590951">
    <property type="component" value="Unassembled WGS sequence"/>
</dbReference>
<comment type="caution">
    <text evidence="2">The sequence shown here is derived from an EMBL/GenBank/DDBJ whole genome shotgun (WGS) entry which is preliminary data.</text>
</comment>
<feature type="compositionally biased region" description="Polar residues" evidence="1">
    <location>
        <begin position="83"/>
        <end position="99"/>
    </location>
</feature>
<dbReference type="EMBL" id="JBHFEH010000017">
    <property type="protein sequence ID" value="KAL2054117.1"/>
    <property type="molecule type" value="Genomic_DNA"/>
</dbReference>
<accession>A0ABR4B8C9</accession>
<name>A0ABR4B8C9_9LECA</name>
<gene>
    <name evidence="2" type="ORF">ABVK25_005656</name>
</gene>
<organism evidence="2 3">
    <name type="scientific">Lepraria finkii</name>
    <dbReference type="NCBI Taxonomy" id="1340010"/>
    <lineage>
        <taxon>Eukaryota</taxon>
        <taxon>Fungi</taxon>
        <taxon>Dikarya</taxon>
        <taxon>Ascomycota</taxon>
        <taxon>Pezizomycotina</taxon>
        <taxon>Lecanoromycetes</taxon>
        <taxon>OSLEUM clade</taxon>
        <taxon>Lecanoromycetidae</taxon>
        <taxon>Lecanorales</taxon>
        <taxon>Lecanorineae</taxon>
        <taxon>Stereocaulaceae</taxon>
        <taxon>Lepraria</taxon>
    </lineage>
</organism>
<reference evidence="2 3" key="1">
    <citation type="submission" date="2024-09" db="EMBL/GenBank/DDBJ databases">
        <title>Rethinking Asexuality: The Enigmatic Case of Functional Sexual Genes in Lepraria (Stereocaulaceae).</title>
        <authorList>
            <person name="Doellman M."/>
            <person name="Sun Y."/>
            <person name="Barcenas-Pena A."/>
            <person name="Lumbsch H.T."/>
            <person name="Grewe F."/>
        </authorList>
    </citation>
    <scope>NUCLEOTIDE SEQUENCE [LARGE SCALE GENOMIC DNA]</scope>
    <source>
        <strain evidence="2 3">Grewe 0041</strain>
    </source>
</reference>
<sequence>MSSMDRGEDDLKENIKVDSGNEDELSVPTKLSGVTPRNSLAGKSSPTSLNPTPHANLRQLAAIIRKPSITPRRRHSSFGAPPSQWQVAPSILNRTRTPSTRPPLQPSFGNRSNPTTPMLSKHCSNDGRPQAGTDAKADVCSAKHREVYSDI</sequence>
<evidence type="ECO:0000313" key="2">
    <source>
        <dbReference type="EMBL" id="KAL2054117.1"/>
    </source>
</evidence>
<protein>
    <submittedName>
        <fullName evidence="2">Uncharacterized protein</fullName>
    </submittedName>
</protein>
<evidence type="ECO:0000313" key="3">
    <source>
        <dbReference type="Proteomes" id="UP001590951"/>
    </source>
</evidence>
<feature type="compositionally biased region" description="Polar residues" evidence="1">
    <location>
        <begin position="107"/>
        <end position="118"/>
    </location>
</feature>
<feature type="region of interest" description="Disordered" evidence="1">
    <location>
        <begin position="1"/>
        <end position="141"/>
    </location>
</feature>
<evidence type="ECO:0000256" key="1">
    <source>
        <dbReference type="SAM" id="MobiDB-lite"/>
    </source>
</evidence>